<accession>A0A832I646</accession>
<dbReference type="PANTHER" id="PTHR32089:SF112">
    <property type="entry name" value="LYSOZYME-LIKE PROTEIN-RELATED"/>
    <property type="match status" value="1"/>
</dbReference>
<feature type="domain" description="Methyl-accepting transducer" evidence="11">
    <location>
        <begin position="400"/>
        <end position="636"/>
    </location>
</feature>
<keyword evidence="3" id="KW-0145">Chemotaxis</keyword>
<dbReference type="Pfam" id="PF02743">
    <property type="entry name" value="dCache_1"/>
    <property type="match status" value="1"/>
</dbReference>
<dbReference type="SMART" id="SM00304">
    <property type="entry name" value="HAMP"/>
    <property type="match status" value="1"/>
</dbReference>
<dbReference type="AlphaFoldDB" id="A0A832I646"/>
<comment type="similarity">
    <text evidence="8">Belongs to the methyl-accepting chemotaxis (MCP) protein family.</text>
</comment>
<evidence type="ECO:0000256" key="7">
    <source>
        <dbReference type="ARBA" id="ARBA00023224"/>
    </source>
</evidence>
<dbReference type="InterPro" id="IPR003660">
    <property type="entry name" value="HAMP_dom"/>
</dbReference>
<dbReference type="EMBL" id="DTKQ01000030">
    <property type="protein sequence ID" value="HGZ79085.1"/>
    <property type="molecule type" value="Genomic_DNA"/>
</dbReference>
<evidence type="ECO:0000256" key="6">
    <source>
        <dbReference type="ARBA" id="ARBA00023136"/>
    </source>
</evidence>
<dbReference type="SMART" id="SM00283">
    <property type="entry name" value="MA"/>
    <property type="match status" value="1"/>
</dbReference>
<dbReference type="GO" id="GO:0005886">
    <property type="term" value="C:plasma membrane"/>
    <property type="evidence" value="ECO:0007669"/>
    <property type="project" value="UniProtKB-SubCell"/>
</dbReference>
<reference evidence="13" key="1">
    <citation type="journal article" date="2020" name="mSystems">
        <title>Genome- and Community-Level Interaction Insights into Carbon Utilization and Element Cycling Functions of Hydrothermarchaeota in Hydrothermal Sediment.</title>
        <authorList>
            <person name="Zhou Z."/>
            <person name="Liu Y."/>
            <person name="Xu W."/>
            <person name="Pan J."/>
            <person name="Luo Z.H."/>
            <person name="Li M."/>
        </authorList>
    </citation>
    <scope>NUCLEOTIDE SEQUENCE [LARGE SCALE GENOMIC DNA]</scope>
    <source>
        <strain evidence="13">SpSt-86</strain>
    </source>
</reference>
<feature type="transmembrane region" description="Helical" evidence="10">
    <location>
        <begin position="304"/>
        <end position="326"/>
    </location>
</feature>
<dbReference type="PANTHER" id="PTHR32089">
    <property type="entry name" value="METHYL-ACCEPTING CHEMOTAXIS PROTEIN MCPB"/>
    <property type="match status" value="1"/>
</dbReference>
<dbReference type="InterPro" id="IPR033479">
    <property type="entry name" value="dCache_1"/>
</dbReference>
<keyword evidence="4 10" id="KW-0812">Transmembrane</keyword>
<evidence type="ECO:0000259" key="12">
    <source>
        <dbReference type="PROSITE" id="PS50885"/>
    </source>
</evidence>
<evidence type="ECO:0000256" key="8">
    <source>
        <dbReference type="ARBA" id="ARBA00029447"/>
    </source>
</evidence>
<dbReference type="GO" id="GO:0006935">
    <property type="term" value="P:chemotaxis"/>
    <property type="evidence" value="ECO:0007669"/>
    <property type="project" value="UniProtKB-KW"/>
</dbReference>
<dbReference type="SUPFAM" id="SSF58104">
    <property type="entry name" value="Methyl-accepting chemotaxis protein (MCP) signaling domain"/>
    <property type="match status" value="1"/>
</dbReference>
<keyword evidence="6 10" id="KW-0472">Membrane</keyword>
<keyword evidence="5 10" id="KW-1133">Transmembrane helix</keyword>
<dbReference type="CDD" id="cd06225">
    <property type="entry name" value="HAMP"/>
    <property type="match status" value="1"/>
</dbReference>
<dbReference type="Pfam" id="PF00672">
    <property type="entry name" value="HAMP"/>
    <property type="match status" value="1"/>
</dbReference>
<gene>
    <name evidence="13" type="ORF">ENW55_03775</name>
</gene>
<dbReference type="Pfam" id="PF00015">
    <property type="entry name" value="MCPsignal"/>
    <property type="match status" value="1"/>
</dbReference>
<dbReference type="Gene3D" id="1.10.8.500">
    <property type="entry name" value="HAMP domain in histidine kinase"/>
    <property type="match status" value="1"/>
</dbReference>
<evidence type="ECO:0000256" key="10">
    <source>
        <dbReference type="SAM" id="Phobius"/>
    </source>
</evidence>
<dbReference type="PROSITE" id="PS50885">
    <property type="entry name" value="HAMP"/>
    <property type="match status" value="1"/>
</dbReference>
<keyword evidence="2" id="KW-1003">Cell membrane</keyword>
<evidence type="ECO:0000256" key="3">
    <source>
        <dbReference type="ARBA" id="ARBA00022500"/>
    </source>
</evidence>
<feature type="domain" description="HAMP" evidence="12">
    <location>
        <begin position="329"/>
        <end position="381"/>
    </location>
</feature>
<comment type="caution">
    <text evidence="13">The sequence shown here is derived from an EMBL/GenBank/DDBJ whole genome shotgun (WGS) entry which is preliminary data.</text>
</comment>
<dbReference type="PROSITE" id="PS50111">
    <property type="entry name" value="CHEMOTAXIS_TRANSDUC_2"/>
    <property type="match status" value="1"/>
</dbReference>
<evidence type="ECO:0000256" key="2">
    <source>
        <dbReference type="ARBA" id="ARBA00022475"/>
    </source>
</evidence>
<evidence type="ECO:0000256" key="9">
    <source>
        <dbReference type="PROSITE-ProRule" id="PRU00284"/>
    </source>
</evidence>
<dbReference type="Gene3D" id="3.30.450.20">
    <property type="entry name" value="PAS domain"/>
    <property type="match status" value="2"/>
</dbReference>
<proteinExistence type="inferred from homology"/>
<evidence type="ECO:0000256" key="1">
    <source>
        <dbReference type="ARBA" id="ARBA00004651"/>
    </source>
</evidence>
<dbReference type="CDD" id="cd11386">
    <property type="entry name" value="MCP_signal"/>
    <property type="match status" value="1"/>
</dbReference>
<organism evidence="13">
    <name type="scientific">Pseudothermotoga hypogea</name>
    <dbReference type="NCBI Taxonomy" id="57487"/>
    <lineage>
        <taxon>Bacteria</taxon>
        <taxon>Thermotogati</taxon>
        <taxon>Thermotogota</taxon>
        <taxon>Thermotogae</taxon>
        <taxon>Thermotogales</taxon>
        <taxon>Thermotogaceae</taxon>
        <taxon>Pseudothermotoga</taxon>
    </lineage>
</organism>
<dbReference type="CDD" id="cd12913">
    <property type="entry name" value="PDC1_MCP_like"/>
    <property type="match status" value="1"/>
</dbReference>
<evidence type="ECO:0000256" key="5">
    <source>
        <dbReference type="ARBA" id="ARBA00022989"/>
    </source>
</evidence>
<evidence type="ECO:0000256" key="4">
    <source>
        <dbReference type="ARBA" id="ARBA00022692"/>
    </source>
</evidence>
<dbReference type="Gene3D" id="1.10.287.950">
    <property type="entry name" value="Methyl-accepting chemotaxis protein"/>
    <property type="match status" value="1"/>
</dbReference>
<evidence type="ECO:0000313" key="13">
    <source>
        <dbReference type="EMBL" id="HGZ79085.1"/>
    </source>
</evidence>
<name>A0A832I646_9THEM</name>
<dbReference type="InterPro" id="IPR004089">
    <property type="entry name" value="MCPsignal_dom"/>
</dbReference>
<evidence type="ECO:0000259" key="11">
    <source>
        <dbReference type="PROSITE" id="PS50111"/>
    </source>
</evidence>
<protein>
    <submittedName>
        <fullName evidence="13">Methyl-accepting chemotaxis protein</fullName>
    </submittedName>
</protein>
<comment type="subcellular location">
    <subcellularLocation>
        <location evidence="1">Cell membrane</location>
        <topology evidence="1">Multi-pass membrane protein</topology>
    </subcellularLocation>
</comment>
<keyword evidence="7 9" id="KW-0807">Transducer</keyword>
<feature type="transmembrane region" description="Helical" evidence="10">
    <location>
        <begin position="34"/>
        <end position="55"/>
    </location>
</feature>
<sequence length="686" mass="75100">MIRMMMLYTKCESLNHITSKGVNMLRNLKISGKILVLIVISSVVPLAVLSTLSVLESRDIINQMARKALQTTCLNKANAVEYFFTKYMELTELLAAEEEVLQYYKNPTQDNEKALVQLLIDIKKDFKDVEFAQVGFEDGRFVRNVEMKEANYDPRTRDWYKLAMSNPDRAFFTEPYKHSDTGSDVFSFTKAVKVDGKVVGVAALIVKTDTVVDLIKDGLDEGYFVSIFNPQGKTLFHTVKELVGKDFSMESWFRTAKDSTQRTTFLTYEVDKIKRASVFTRLSNGWLLNAGVYEKILYASSNRLVQLLLAITAAAIVGALILGVLISRNYLSKPLVSLSSSIEKFATGDLTVEFEFDSKDEIGKISESLRKMKQSLKDSMSQIMEDSSNASKMSQSLASMAQEFSASIEEISAKLDQMNKSAQNTSASIQEVTSGVEEVAASAQNVSKSSQNLTEKAASVKSAADKGEQAVKIITGMIAQTKESVTKTQQTVSELTERAKNIAEIVNTINSIAEQTNLLALNAAIEAARAGEAGRGFAVVADEIRKLAEESKKATSKIGQILSSIQQGALNAYEETNRTVDRVAQVSDQAVVVGNELTNILREVKEISQMIENLAASAQQMSAAAEEMSSAMATATKSVTEIASGVSEIDTAMKDQAKGASQLSSVAEQLTQIAQRLAEIVSSFKL</sequence>
<dbReference type="GO" id="GO:0007165">
    <property type="term" value="P:signal transduction"/>
    <property type="evidence" value="ECO:0007669"/>
    <property type="project" value="UniProtKB-KW"/>
</dbReference>